<organism evidence="1">
    <name type="scientific">Solanum chacoense</name>
    <name type="common">Chaco potato</name>
    <dbReference type="NCBI Taxonomy" id="4108"/>
    <lineage>
        <taxon>Eukaryota</taxon>
        <taxon>Viridiplantae</taxon>
        <taxon>Streptophyta</taxon>
        <taxon>Embryophyta</taxon>
        <taxon>Tracheophyta</taxon>
        <taxon>Spermatophyta</taxon>
        <taxon>Magnoliopsida</taxon>
        <taxon>eudicotyledons</taxon>
        <taxon>Gunneridae</taxon>
        <taxon>Pentapetalae</taxon>
        <taxon>asterids</taxon>
        <taxon>lamiids</taxon>
        <taxon>Solanales</taxon>
        <taxon>Solanaceae</taxon>
        <taxon>Solanoideae</taxon>
        <taxon>Solaneae</taxon>
        <taxon>Solanum</taxon>
    </lineage>
</organism>
<proteinExistence type="predicted"/>
<evidence type="ECO:0000313" key="1">
    <source>
        <dbReference type="EMBL" id="JAP09902.1"/>
    </source>
</evidence>
<reference evidence="1" key="1">
    <citation type="submission" date="2015-12" db="EMBL/GenBank/DDBJ databases">
        <title>Gene expression during late stages of embryo sac development: a critical building block for successful pollen-pistil interactions.</title>
        <authorList>
            <person name="Liu Y."/>
            <person name="Joly V."/>
            <person name="Sabar M."/>
            <person name="Matton D.P."/>
        </authorList>
    </citation>
    <scope>NUCLEOTIDE SEQUENCE</scope>
</reference>
<protein>
    <submittedName>
        <fullName evidence="1">Putative ovule protein</fullName>
    </submittedName>
</protein>
<dbReference type="AlphaFoldDB" id="A0A0V0GPG6"/>
<accession>A0A0V0GPG6</accession>
<sequence length="64" mass="7514">MSSNPYCHLGLIATQSEELKTYYVRHFPFLTNLSFSEVCPVTSNIICRKLFHYVHSQVHNQRNL</sequence>
<name>A0A0V0GPG6_SOLCH</name>
<dbReference type="EMBL" id="GEDG01034107">
    <property type="protein sequence ID" value="JAP09902.1"/>
    <property type="molecule type" value="Transcribed_RNA"/>
</dbReference>